<organism evidence="1">
    <name type="scientific">Clostridioides difficile</name>
    <name type="common">Peptoclostridium difficile</name>
    <dbReference type="NCBI Taxonomy" id="1496"/>
    <lineage>
        <taxon>Bacteria</taxon>
        <taxon>Bacillati</taxon>
        <taxon>Bacillota</taxon>
        <taxon>Clostridia</taxon>
        <taxon>Peptostreptococcales</taxon>
        <taxon>Peptostreptococcaceae</taxon>
        <taxon>Clostridioides</taxon>
    </lineage>
</organism>
<protein>
    <submittedName>
        <fullName evidence="1">Uncharacterized protein</fullName>
    </submittedName>
</protein>
<sequence length="95" mass="11062">MINFDELQKNLDSQIELSGDDILIRNLLEMCSSLPKINEKVLKKIPSRIFVKVSSMLSIDNVEENHIINDMIEFEYLKENLSSIPQSTDEEEEIY</sequence>
<dbReference type="EMBL" id="MG973074">
    <property type="protein sequence ID" value="AYD68644.1"/>
    <property type="molecule type" value="Genomic_DNA"/>
</dbReference>
<keyword evidence="1" id="KW-0614">Plasmid</keyword>
<gene>
    <name evidence="1" type="ORF">pHSJD-312_00021</name>
</gene>
<reference evidence="1" key="1">
    <citation type="journal article" date="2018" name="Sci. Rep.">
        <title>Novel Clade C-I Clostridium difficile strains escape diagnostic tests, differ in pathogenicity potential and carry toxins on extrachromosomal elements.</title>
        <authorList>
            <person name="Ramirez-Vargas G."/>
            <person name="Lopez-Urena D."/>
            <person name="Badilla A."/>
            <person name="Orozco-Aguilar J."/>
            <person name="Murillo T."/>
            <person name="Rojas P."/>
            <person name="Riedel T."/>
            <person name="Overmann J."/>
            <person name="Gonzalez G."/>
            <person name="Chaves-Olarte E."/>
            <person name="Quesada-Gomez C."/>
            <person name="Rodriguez C."/>
        </authorList>
    </citation>
    <scope>NUCLEOTIDE SEQUENCE</scope>
    <source>
        <strain evidence="1">HSJD-312</strain>
        <plasmid evidence="1">pHSJD-312</plasmid>
    </source>
</reference>
<proteinExistence type="predicted"/>
<dbReference type="AlphaFoldDB" id="A0A386JBT4"/>
<name>A0A386JBT4_CLODI</name>
<dbReference type="RefSeq" id="WP_021383382.1">
    <property type="nucleotide sequence ID" value="NZ_LJCL01000008.1"/>
</dbReference>
<accession>A0A386JBT4</accession>
<geneLocation type="plasmid" evidence="1">
    <name>pHSJD-312</name>
</geneLocation>
<evidence type="ECO:0000313" key="1">
    <source>
        <dbReference type="EMBL" id="AYD68644.1"/>
    </source>
</evidence>